<dbReference type="Proteomes" id="UP000694701">
    <property type="component" value="Unplaced"/>
</dbReference>
<proteinExistence type="predicted"/>
<name>A0A8C2JJ39_CYPCA</name>
<dbReference type="AlphaFoldDB" id="A0A8C2JJ39"/>
<protein>
    <recommendedName>
        <fullName evidence="1">DUF4939 domain-containing protein</fullName>
    </recommendedName>
</protein>
<accession>A0A8C2JJ39</accession>
<dbReference type="InterPro" id="IPR032549">
    <property type="entry name" value="DUF4939"/>
</dbReference>
<reference evidence="2" key="1">
    <citation type="submission" date="2025-08" db="UniProtKB">
        <authorList>
            <consortium name="Ensembl"/>
        </authorList>
    </citation>
    <scope>IDENTIFICATION</scope>
</reference>
<feature type="domain" description="DUF4939" evidence="1">
    <location>
        <begin position="25"/>
        <end position="98"/>
    </location>
</feature>
<evidence type="ECO:0000313" key="2">
    <source>
        <dbReference type="Ensembl" id="ENSCCRP00020094338.1"/>
    </source>
</evidence>
<dbReference type="Pfam" id="PF16297">
    <property type="entry name" value="DUF4939"/>
    <property type="match status" value="1"/>
</dbReference>
<evidence type="ECO:0000313" key="3">
    <source>
        <dbReference type="Proteomes" id="UP000694701"/>
    </source>
</evidence>
<sequence>LLAGPKNIISELGNLLRSALTASSTSRSASANPMVLPVSYVGKSAGCGSFILQVSLYMEAKPQKFSTDHSKVDFLISLSGHALQWAKALWDVNSAIINFF</sequence>
<dbReference type="Ensembl" id="ENSCCRT00020103086.1">
    <property type="protein sequence ID" value="ENSCCRP00020094338.1"/>
    <property type="gene ID" value="ENSCCRG00020043191.1"/>
</dbReference>
<organism evidence="2 3">
    <name type="scientific">Cyprinus carpio</name>
    <name type="common">Common carp</name>
    <dbReference type="NCBI Taxonomy" id="7962"/>
    <lineage>
        <taxon>Eukaryota</taxon>
        <taxon>Metazoa</taxon>
        <taxon>Chordata</taxon>
        <taxon>Craniata</taxon>
        <taxon>Vertebrata</taxon>
        <taxon>Euteleostomi</taxon>
        <taxon>Actinopterygii</taxon>
        <taxon>Neopterygii</taxon>
        <taxon>Teleostei</taxon>
        <taxon>Ostariophysi</taxon>
        <taxon>Cypriniformes</taxon>
        <taxon>Cyprinidae</taxon>
        <taxon>Cyprininae</taxon>
        <taxon>Cyprinus</taxon>
    </lineage>
</organism>
<evidence type="ECO:0000259" key="1">
    <source>
        <dbReference type="Pfam" id="PF16297"/>
    </source>
</evidence>